<feature type="transmembrane region" description="Helical" evidence="1">
    <location>
        <begin position="235"/>
        <end position="255"/>
    </location>
</feature>
<keyword evidence="1" id="KW-1133">Transmembrane helix</keyword>
<reference evidence="2 3" key="1">
    <citation type="submission" date="2018-06" db="EMBL/GenBank/DDBJ databases">
        <authorList>
            <consortium name="Pathogen Informatics"/>
            <person name="Doyle S."/>
        </authorList>
    </citation>
    <scope>NUCLEOTIDE SEQUENCE [LARGE SCALE GENOMIC DNA]</scope>
    <source>
        <strain evidence="2 3">NCTC12224</strain>
    </source>
</reference>
<gene>
    <name evidence="2" type="ORF">NCTC12224_02069</name>
</gene>
<keyword evidence="3" id="KW-1185">Reference proteome</keyword>
<keyword evidence="1" id="KW-0812">Transmembrane</keyword>
<evidence type="ECO:0000313" key="3">
    <source>
        <dbReference type="Proteomes" id="UP000254924"/>
    </source>
</evidence>
<keyword evidence="1" id="KW-0472">Membrane</keyword>
<feature type="transmembrane region" description="Helical" evidence="1">
    <location>
        <begin position="110"/>
        <end position="130"/>
    </location>
</feature>
<dbReference type="Proteomes" id="UP000254924">
    <property type="component" value="Unassembled WGS sequence"/>
</dbReference>
<evidence type="ECO:0000313" key="2">
    <source>
        <dbReference type="EMBL" id="SUN62780.1"/>
    </source>
</evidence>
<feature type="transmembrane region" description="Helical" evidence="1">
    <location>
        <begin position="200"/>
        <end position="223"/>
    </location>
</feature>
<proteinExistence type="predicted"/>
<feature type="transmembrane region" description="Helical" evidence="1">
    <location>
        <begin position="12"/>
        <end position="35"/>
    </location>
</feature>
<dbReference type="OrthoDB" id="9984832at2"/>
<feature type="transmembrane region" description="Helical" evidence="1">
    <location>
        <begin position="76"/>
        <end position="98"/>
    </location>
</feature>
<sequence length="295" mass="33115">MKKELYPLAYGNLLALTLRIAGLALLYSGVLSIVFQNEVSWFLKLAPIIGGILLTAISKTLLWLSQSSRLAKHFMSAIDFLSVSFSSAFFAVVLGHFYLGLPTISADGLLSLKTLCIGALLGNLIYLAFLKGIVANDSHKRITLYCCLALLPYRLLASLAPSQKQLHTVLVASGSSLIFLAIFASFYIGDMTSKFIPKTFNVYFLAMLFFIFLIHVFLDFIISQLRLEDKSTQENFVKFFMTWGMAVTMLIFYLFDWKLLLGGNESWDIATRNSVLWAFTIYHLITSVKDITINF</sequence>
<feature type="transmembrane region" description="Helical" evidence="1">
    <location>
        <begin position="142"/>
        <end position="160"/>
    </location>
</feature>
<accession>A0A380KEV6</accession>
<evidence type="ECO:0000256" key="1">
    <source>
        <dbReference type="SAM" id="Phobius"/>
    </source>
</evidence>
<dbReference type="EMBL" id="UHFN01000007">
    <property type="protein sequence ID" value="SUN62780.1"/>
    <property type="molecule type" value="Genomic_DNA"/>
</dbReference>
<organism evidence="2 3">
    <name type="scientific">Streptococcus hyointestinalis</name>
    <dbReference type="NCBI Taxonomy" id="1337"/>
    <lineage>
        <taxon>Bacteria</taxon>
        <taxon>Bacillati</taxon>
        <taxon>Bacillota</taxon>
        <taxon>Bacilli</taxon>
        <taxon>Lactobacillales</taxon>
        <taxon>Streptococcaceae</taxon>
        <taxon>Streptococcus</taxon>
    </lineage>
</organism>
<feature type="transmembrane region" description="Helical" evidence="1">
    <location>
        <begin position="166"/>
        <end position="188"/>
    </location>
</feature>
<feature type="transmembrane region" description="Helical" evidence="1">
    <location>
        <begin position="41"/>
        <end position="64"/>
    </location>
</feature>
<name>A0A380KEV6_9STRE</name>
<protein>
    <submittedName>
        <fullName evidence="2">Uncharacterized protein</fullName>
    </submittedName>
</protein>
<dbReference type="AlphaFoldDB" id="A0A380KEV6"/>